<feature type="transmembrane region" description="Helical" evidence="2">
    <location>
        <begin position="1011"/>
        <end position="1036"/>
    </location>
</feature>
<name>A0A0F7UCC1_NEOCL</name>
<evidence type="ECO:0000256" key="1">
    <source>
        <dbReference type="SAM" id="MobiDB-lite"/>
    </source>
</evidence>
<organism evidence="3">
    <name type="scientific">Neospora caninum (strain Liverpool)</name>
    <dbReference type="NCBI Taxonomy" id="572307"/>
    <lineage>
        <taxon>Eukaryota</taxon>
        <taxon>Sar</taxon>
        <taxon>Alveolata</taxon>
        <taxon>Apicomplexa</taxon>
        <taxon>Conoidasida</taxon>
        <taxon>Coccidia</taxon>
        <taxon>Eucoccidiorida</taxon>
        <taxon>Eimeriorina</taxon>
        <taxon>Sarcocystidae</taxon>
        <taxon>Neospora</taxon>
    </lineage>
</organism>
<gene>
    <name evidence="3" type="ORF">BN1204_033030</name>
</gene>
<feature type="region of interest" description="Disordered" evidence="1">
    <location>
        <begin position="1176"/>
        <end position="1303"/>
    </location>
</feature>
<feature type="region of interest" description="Disordered" evidence="1">
    <location>
        <begin position="639"/>
        <end position="708"/>
    </location>
</feature>
<keyword evidence="2" id="KW-0812">Transmembrane</keyword>
<proteinExistence type="predicted"/>
<evidence type="ECO:0000313" key="3">
    <source>
        <dbReference type="EMBL" id="CEL67503.1"/>
    </source>
</evidence>
<feature type="region of interest" description="Disordered" evidence="1">
    <location>
        <begin position="1"/>
        <end position="58"/>
    </location>
</feature>
<protein>
    <recommendedName>
        <fullName evidence="4">Transmembrane protein</fullName>
    </recommendedName>
</protein>
<feature type="compositionally biased region" description="Polar residues" evidence="1">
    <location>
        <begin position="25"/>
        <end position="37"/>
    </location>
</feature>
<feature type="compositionally biased region" description="Basic residues" evidence="1">
    <location>
        <begin position="646"/>
        <end position="662"/>
    </location>
</feature>
<accession>A0A0F7UCC1</accession>
<feature type="compositionally biased region" description="Basic and acidic residues" evidence="1">
    <location>
        <begin position="1225"/>
        <end position="1237"/>
    </location>
</feature>
<feature type="compositionally biased region" description="Polar residues" evidence="1">
    <location>
        <begin position="186"/>
        <end position="203"/>
    </location>
</feature>
<feature type="compositionally biased region" description="Acidic residues" evidence="1">
    <location>
        <begin position="314"/>
        <end position="342"/>
    </location>
</feature>
<feature type="compositionally biased region" description="Polar residues" evidence="1">
    <location>
        <begin position="152"/>
        <end position="162"/>
    </location>
</feature>
<keyword evidence="2" id="KW-0472">Membrane</keyword>
<feature type="compositionally biased region" description="Basic and acidic residues" evidence="1">
    <location>
        <begin position="1116"/>
        <end position="1136"/>
    </location>
</feature>
<sequence length="1341" mass="146247">MESTTVGAMRPKAGRTGAAVDRTGEQMTESDVESANNGGVLLPPPGTIYEEKEGGSMRSALGEAGEPIWDVARLPPGKNSESRFADSAHASLKVSLDTAASPAASSQVPSRRQKGHPVYPVSSSLRRGQAAELDTGKLAGDTSIREPLLALSSGQDNKQRYLSVSGEETGAVAEPRQAKEVGLGSGSSPTEENQSSPKPSDSSGFPLLSGTRRSQSTTLPGANGGSATSSQSPSSEESPLRRPIDASSGFPRDEHSVMEWLMTGTPFGSYLSSPSSKERRSSVASLDGEGSEIWPDSPDEEEDPVKLSVGPNAVDEEEEEMNEGGEEEEETWPEGDDQEDEPASGQAPSFQALMKRLYRPYCRRFAADPRWQRQFGILVLSAVEWPLYTHKKYWNQPAIGKFFGTLEQLTDDKNDDLLTGPNFRYATQIRSCGFDAILRQQLAGLRKTVNNLDEFVALVRAQKTVDVKLQEMLAYLPEHKLAIVLTRPTLGNLYQAVSQLQILYYYHAAFKREEATKVWQWMFRSERRVHWSVLQLLGISNQVVTPKPMHGIIILQIDKVESREKAVLELFDFVENKATQQALLKFESTVTSAITMRIRKVAKDFRHVLSFGWLSASSDATLGLPDCIVTAFYLNPGGAEESPRVPPKRVRAAKRAGTRPRLKNPEGHERTNASAVLAGANDQTVSEPAYADESGDPKPRRGRIVSGSGDTVVAEGVLSVSSSPSVTTDTPLAPSNAALPDRIRSLSSVPDTSKLHPIEIGQFGFEMDASVAQNLKEKLPPGSMYIQLSLADAWDFQPQSRVDAQANVIPAYSATQILKANLDWDPSLVGVGMAYVVYTTITDPYSSSSSDKAKHQEYDNDRNLIIRVPSSVFRGEQHFLDEVMSMIVVPSLQDSASRTVAPDRLKVMGTARKLSVGDVLKTGMFGVGIPYSQHRVIESMVDTESVCVHLLVRGLKEGTRENSLELPGVAIFDRFIRRSRGKYMLVFVDLVPKQKAASTHTKSQPLRQSGYPGWVLLLSNICVALFFVFVIVCLLLNHHMKLPWWVACICGSRNPFIREPDCASCRPHLGALSSTISTLDPEGTGHFGSQTSFPRGSYFPEAAREASNAAQGEGPDTERSPSRERYGRQTRNDTCLHGHGASRARSPVDEGFGGGGSPVVLEPIQPAGDELCAGHPDYESFRAGDTQSPLEPSSIFHGSPATPINGVDRRERKGNSVVETAQASRARETSNAGDERPYSAGKARGNKTRNSRQSTPTLAVSDGEYMPYTPTVGRESRRSWGRGPTAGYGGDRSCSSRASQGGIEQLKALEIARVYRENRIDAVKSMERRRATKRPTDDSVT</sequence>
<feature type="compositionally biased region" description="Polar residues" evidence="1">
    <location>
        <begin position="211"/>
        <end position="228"/>
    </location>
</feature>
<dbReference type="EMBL" id="LN714483">
    <property type="protein sequence ID" value="CEL67503.1"/>
    <property type="molecule type" value="Genomic_DNA"/>
</dbReference>
<feature type="region of interest" description="Disordered" evidence="1">
    <location>
        <begin position="101"/>
        <end position="348"/>
    </location>
</feature>
<evidence type="ECO:0000256" key="2">
    <source>
        <dbReference type="SAM" id="Phobius"/>
    </source>
</evidence>
<keyword evidence="2" id="KW-1133">Transmembrane helix</keyword>
<feature type="compositionally biased region" description="Low complexity" evidence="1">
    <location>
        <begin position="101"/>
        <end position="110"/>
    </location>
</feature>
<evidence type="ECO:0008006" key="4">
    <source>
        <dbReference type="Google" id="ProtNLM"/>
    </source>
</evidence>
<feature type="region of interest" description="Disordered" evidence="1">
    <location>
        <begin position="1103"/>
        <end position="1154"/>
    </location>
</feature>
<reference evidence="3" key="1">
    <citation type="journal article" date="2015" name="PLoS ONE">
        <title>Comprehensive Evaluation of Toxoplasma gondii VEG and Neospora caninum LIV Genomes with Tachyzoite Stage Transcriptome and Proteome Defines Novel Transcript Features.</title>
        <authorList>
            <person name="Ramaprasad A."/>
            <person name="Mourier T."/>
            <person name="Naeem R."/>
            <person name="Malas T.B."/>
            <person name="Moussa E."/>
            <person name="Panigrahi A."/>
            <person name="Vermont S.J."/>
            <person name="Otto T.D."/>
            <person name="Wastling J."/>
            <person name="Pain A."/>
        </authorList>
    </citation>
    <scope>NUCLEOTIDE SEQUENCE</scope>
    <source>
        <strain evidence="3">Liverpool</strain>
    </source>
</reference>